<feature type="region of interest" description="Disordered" evidence="5">
    <location>
        <begin position="1119"/>
        <end position="1166"/>
    </location>
</feature>
<feature type="binding site" evidence="4">
    <location>
        <position position="34"/>
    </location>
    <ligand>
        <name>ATP</name>
        <dbReference type="ChEBI" id="CHEBI:30616"/>
    </ligand>
</feature>
<feature type="compositionally biased region" description="Low complexity" evidence="5">
    <location>
        <begin position="1021"/>
        <end position="1044"/>
    </location>
</feature>
<comment type="caution">
    <text evidence="7">The sequence shown here is derived from an EMBL/GenBank/DDBJ whole genome shotgun (WGS) entry which is preliminary data.</text>
</comment>
<dbReference type="SUPFAM" id="SSF56112">
    <property type="entry name" value="Protein kinase-like (PK-like)"/>
    <property type="match status" value="1"/>
</dbReference>
<keyword evidence="1" id="KW-0808">Transferase</keyword>
<feature type="region of interest" description="Disordered" evidence="5">
    <location>
        <begin position="935"/>
        <end position="1074"/>
    </location>
</feature>
<dbReference type="InterPro" id="IPR011009">
    <property type="entry name" value="Kinase-like_dom_sf"/>
</dbReference>
<dbReference type="PROSITE" id="PS00108">
    <property type="entry name" value="PROTEIN_KINASE_ST"/>
    <property type="match status" value="1"/>
</dbReference>
<keyword evidence="8" id="KW-1185">Reference proteome</keyword>
<dbReference type="PANTHER" id="PTHR24055">
    <property type="entry name" value="MITOGEN-ACTIVATED PROTEIN KINASE"/>
    <property type="match status" value="1"/>
</dbReference>
<keyword evidence="3 4" id="KW-0067">ATP-binding</keyword>
<feature type="compositionally biased region" description="Basic residues" evidence="5">
    <location>
        <begin position="1156"/>
        <end position="1166"/>
    </location>
</feature>
<proteinExistence type="predicted"/>
<evidence type="ECO:0000313" key="8">
    <source>
        <dbReference type="Proteomes" id="UP001648503"/>
    </source>
</evidence>
<protein>
    <recommendedName>
        <fullName evidence="6">Protein kinase domain-containing protein</fullName>
    </recommendedName>
</protein>
<evidence type="ECO:0000256" key="3">
    <source>
        <dbReference type="ARBA" id="ARBA00022840"/>
    </source>
</evidence>
<dbReference type="InterPro" id="IPR000719">
    <property type="entry name" value="Prot_kinase_dom"/>
</dbReference>
<feature type="domain" description="Protein kinase" evidence="6">
    <location>
        <begin position="4"/>
        <end position="353"/>
    </location>
</feature>
<accession>A0ABQ8F3L2</accession>
<feature type="region of interest" description="Disordered" evidence="5">
    <location>
        <begin position="691"/>
        <end position="752"/>
    </location>
</feature>
<feature type="compositionally biased region" description="Polar residues" evidence="5">
    <location>
        <begin position="937"/>
        <end position="955"/>
    </location>
</feature>
<dbReference type="EMBL" id="JAFCIX010000414">
    <property type="protein sequence ID" value="KAH6591259.1"/>
    <property type="molecule type" value="Genomic_DNA"/>
</dbReference>
<keyword evidence="1" id="KW-0418">Kinase</keyword>
<dbReference type="Proteomes" id="UP001648503">
    <property type="component" value="Unassembled WGS sequence"/>
</dbReference>
<name>A0ABQ8F3L2_9FUNG</name>
<evidence type="ECO:0000256" key="1">
    <source>
        <dbReference type="ARBA" id="ARBA00022527"/>
    </source>
</evidence>
<sequence>MNKFCTVKQLGDGSFGSVFQAENLETGETVAIKKMKKKYYRWDECLSLREIKSLKKLNNHINIIRLKEVIRENDELHFVFEYADGNLYQKMKDQGGVFFNESSVKMYTFQILQGLAYMHKHGFFHRDMKPENLLLVGDIVKIADFGLARETRSLPPYTEYVSTRWYRAPEVLLRSTQYASPIDIWAVGAIMAELFTLQPLFPGSSEIDEIFRICSICGTPTPDSADIFSINTPTSSVPSPTSQITLATSGTTPATISRAASQRGGIRDHPYYDKHTLASGRDTLMGFMCGGTWQEGLRLAAHMSFKFPSLAAVSFAECVPNAPDDALQIMTDMLRYDPHRRPTAHEALQHPWFADLMDSALGSPSNAIDLGSAVSSTVADFDAHAEFPRENSTSHSLIQSSIPPIIPLIPKTLPQEDGHHWNRSKASMFKGDVMATNSATKSGDELHDKGFPKDKSDYLVASMDMDKMNVMDSELETRSWGTSKHGRVNKYGSSPNLGASATSLFNKSTSSLIQSALGDEETLIPKKGIPDLQLDKRDALRHQAQVDVSVDSAEPGTLGTHAEWSTSSYGCIAVESSSLAGAPPNSMAINDKCDLPNTDTFFYATGLPEPAALPQKTYNNNSNNNHNSIGGHAHILQNAPANLYADESLVMRHRHTTDARLDTSSSGSGSWLPEPLLGKLYRPLPDISGHLLPPQTVPKSREDDLCARPIDNASGSIGGGLQRQPFQEYCDDPSPHLNLRQRPNPTSTPTPIYTQQRAYANPAAPRGGGEPHAHSFPLPLPIPKYAPMPSGVGLGGPPQPPLLVRQAGHEYIGDAISTRIPNDQRSSFEDNKMGKGDWGSTMGGLTESGSQFRQLPLPQQHHPTTQMAPMWSPKRTFDMGRAPVGKMAVSATAVSGLGSKEIKRPGFFAGLFQREVDQQQPIKAAARRPEPIHMHIQGQNGLSQTKQKPSSIASYTRTQRGSSQSGTGSLVGVNPLLLASGMGGQSMTHHHYQQQQRSSGGGGSGMLASGISTSTLASRPYQSSQSSQNSQNSQYSQQQQQQQSHYSARSYHNGSSGMGMSSNPHTKGSYGSMLPPIGSHLGACAGGLGGGGGGDGTGLLHAGSRTGIVGMVDALGKRQRGGVDYPQQQQQSIQQQQQQSIQQRGMVVNTGGSRSPQRKSPYRSLF</sequence>
<dbReference type="CDD" id="cd07830">
    <property type="entry name" value="STKc_MAK_like"/>
    <property type="match status" value="1"/>
</dbReference>
<dbReference type="PROSITE" id="PS00107">
    <property type="entry name" value="PROTEIN_KINASE_ATP"/>
    <property type="match status" value="1"/>
</dbReference>
<dbReference type="Gene3D" id="1.10.510.10">
    <property type="entry name" value="Transferase(Phosphotransferase) domain 1"/>
    <property type="match status" value="2"/>
</dbReference>
<evidence type="ECO:0000259" key="6">
    <source>
        <dbReference type="PROSITE" id="PS50011"/>
    </source>
</evidence>
<evidence type="ECO:0000256" key="4">
    <source>
        <dbReference type="PROSITE-ProRule" id="PRU10141"/>
    </source>
</evidence>
<dbReference type="Gene3D" id="3.30.200.20">
    <property type="entry name" value="Phosphorylase Kinase, domain 1"/>
    <property type="match status" value="1"/>
</dbReference>
<feature type="compositionally biased region" description="Polar residues" evidence="5">
    <location>
        <begin position="741"/>
        <end position="752"/>
    </location>
</feature>
<keyword evidence="1" id="KW-0723">Serine/threonine-protein kinase</keyword>
<evidence type="ECO:0000313" key="7">
    <source>
        <dbReference type="EMBL" id="KAH6591259.1"/>
    </source>
</evidence>
<feature type="compositionally biased region" description="Low complexity" evidence="5">
    <location>
        <begin position="956"/>
        <end position="968"/>
    </location>
</feature>
<gene>
    <name evidence="7" type="ORF">BASA50_008836</name>
</gene>
<dbReference type="SMART" id="SM00220">
    <property type="entry name" value="S_TKc"/>
    <property type="match status" value="1"/>
</dbReference>
<dbReference type="InterPro" id="IPR008271">
    <property type="entry name" value="Ser/Thr_kinase_AS"/>
</dbReference>
<feature type="compositionally biased region" description="Low complexity" evidence="5">
    <location>
        <begin position="1127"/>
        <end position="1143"/>
    </location>
</feature>
<evidence type="ECO:0000256" key="5">
    <source>
        <dbReference type="SAM" id="MobiDB-lite"/>
    </source>
</evidence>
<evidence type="ECO:0000256" key="2">
    <source>
        <dbReference type="ARBA" id="ARBA00022741"/>
    </source>
</evidence>
<dbReference type="InterPro" id="IPR050117">
    <property type="entry name" value="MAPK"/>
</dbReference>
<dbReference type="InterPro" id="IPR017441">
    <property type="entry name" value="Protein_kinase_ATP_BS"/>
</dbReference>
<dbReference type="Pfam" id="PF00069">
    <property type="entry name" value="Pkinase"/>
    <property type="match status" value="1"/>
</dbReference>
<reference evidence="7 8" key="1">
    <citation type="submission" date="2021-02" db="EMBL/GenBank/DDBJ databases">
        <title>Variation within the Batrachochytrium salamandrivorans European outbreak.</title>
        <authorList>
            <person name="Kelly M."/>
            <person name="Pasmans F."/>
            <person name="Shea T.P."/>
            <person name="Munoz J.F."/>
            <person name="Carranza S."/>
            <person name="Cuomo C.A."/>
            <person name="Martel A."/>
        </authorList>
    </citation>
    <scope>NUCLEOTIDE SEQUENCE [LARGE SCALE GENOMIC DNA]</scope>
    <source>
        <strain evidence="7 8">AMFP18/2</strain>
    </source>
</reference>
<organism evidence="7 8">
    <name type="scientific">Batrachochytrium salamandrivorans</name>
    <dbReference type="NCBI Taxonomy" id="1357716"/>
    <lineage>
        <taxon>Eukaryota</taxon>
        <taxon>Fungi</taxon>
        <taxon>Fungi incertae sedis</taxon>
        <taxon>Chytridiomycota</taxon>
        <taxon>Chytridiomycota incertae sedis</taxon>
        <taxon>Chytridiomycetes</taxon>
        <taxon>Rhizophydiales</taxon>
        <taxon>Rhizophydiales incertae sedis</taxon>
        <taxon>Batrachochytrium</taxon>
    </lineage>
</organism>
<keyword evidence="2 4" id="KW-0547">Nucleotide-binding</keyword>
<dbReference type="PROSITE" id="PS50011">
    <property type="entry name" value="PROTEIN_KINASE_DOM"/>
    <property type="match status" value="1"/>
</dbReference>